<dbReference type="PROSITE" id="PS01219">
    <property type="entry name" value="AMMONIUM_TRANSP"/>
    <property type="match status" value="1"/>
</dbReference>
<dbReference type="Gene3D" id="1.10.3430.10">
    <property type="entry name" value="Ammonium transporter AmtB like domains"/>
    <property type="match status" value="1"/>
</dbReference>
<feature type="region of interest" description="Disordered" evidence="9">
    <location>
        <begin position="533"/>
        <end position="559"/>
    </location>
</feature>
<evidence type="ECO:0000259" key="10">
    <source>
        <dbReference type="Pfam" id="PF00909"/>
    </source>
</evidence>
<sequence>MEVVTKNLTGDVTIGNVSDVVEELMLLRQQVALLESAHAILAKNTDIFFILINSMFVFFMQCGFAFLECGAVRSKNTTNILIKNMVDVFVAGICYWAVGYSFAFGEGNSFIGHTYFFSGLNGMIPNPDYALWLWHFVFAATAATIVSGAVAERCSFEAYLVYSSLITAFIYPVVTHWAWAPEGWLLVGLDDGAITFADFAGSGVVHLLGGTCAFAGAVILGPRKGRFTADRTPVPIRGHSVPLAALGGFILLLGFLAFNGGSLISMSKEGDGEIVSRVMVNTVISGSFAAATVLIVNKLIMQHRWSILITLNGALAGMVAACAGCNVYWPWASAVVGTFAGFGYLMWSAIMLKLLKIDDPLDAVAVHAGGGLWGLIAAPLFSNNGGIVYEWSRASFKALGWNMVGAVAIAAWSGVLCFIIFGSMRLLGFLRVSDEIEFKGLDIPKHGEPAYPVEAYGHGWDDSVQDVFDMFVTATAGDTAVPGVPAAEIMKKITQSYNMADPMPTRRRQQRFENAEAQYHYNRAFDTIGEHEGNHAGNHAGNHTGNHAGNRTVNHAGNNDDEALKTCVASTNF</sequence>
<keyword evidence="4 8" id="KW-0812">Transmembrane</keyword>
<evidence type="ECO:0000256" key="4">
    <source>
        <dbReference type="ARBA" id="ARBA00022692"/>
    </source>
</evidence>
<evidence type="ECO:0000256" key="6">
    <source>
        <dbReference type="ARBA" id="ARBA00023136"/>
    </source>
</evidence>
<keyword evidence="11" id="KW-1185">Reference proteome</keyword>
<name>A0ABM1DZS0_PRICU</name>
<gene>
    <name evidence="12 13" type="primary">LOC106807577</name>
</gene>
<feature type="transmembrane region" description="Helical" evidence="8">
    <location>
        <begin position="199"/>
        <end position="220"/>
    </location>
</feature>
<dbReference type="PANTHER" id="PTHR11730:SF6">
    <property type="entry name" value="AMMONIUM TRANSPORTER"/>
    <property type="match status" value="1"/>
</dbReference>
<feature type="transmembrane region" description="Helical" evidence="8">
    <location>
        <begin position="47"/>
        <end position="67"/>
    </location>
</feature>
<keyword evidence="7 8" id="KW-0924">Ammonia transport</keyword>
<dbReference type="RefSeq" id="XP_014665441.1">
    <property type="nucleotide sequence ID" value="XM_014809955.1"/>
</dbReference>
<evidence type="ECO:0000313" key="11">
    <source>
        <dbReference type="Proteomes" id="UP000695022"/>
    </source>
</evidence>
<evidence type="ECO:0000256" key="8">
    <source>
        <dbReference type="RuleBase" id="RU362002"/>
    </source>
</evidence>
<comment type="subcellular location">
    <subcellularLocation>
        <location evidence="8">Cell membrane</location>
        <topology evidence="8">Multi-pass membrane protein</topology>
    </subcellularLocation>
    <subcellularLocation>
        <location evidence="1">Membrane</location>
        <topology evidence="1">Multi-pass membrane protein</topology>
    </subcellularLocation>
</comment>
<dbReference type="InterPro" id="IPR029020">
    <property type="entry name" value="Ammonium/urea_transptr"/>
</dbReference>
<accession>A0ABM1DZS0</accession>
<keyword evidence="5 8" id="KW-1133">Transmembrane helix</keyword>
<dbReference type="InterPro" id="IPR001905">
    <property type="entry name" value="Ammonium_transpt"/>
</dbReference>
<keyword evidence="3 8" id="KW-0813">Transport</keyword>
<dbReference type="SUPFAM" id="SSF111352">
    <property type="entry name" value="Ammonium transporter"/>
    <property type="match status" value="1"/>
</dbReference>
<dbReference type="Pfam" id="PF00909">
    <property type="entry name" value="Ammonium_transp"/>
    <property type="match status" value="1"/>
</dbReference>
<evidence type="ECO:0000313" key="13">
    <source>
        <dbReference type="RefSeq" id="XP_014665442.1"/>
    </source>
</evidence>
<evidence type="ECO:0000313" key="12">
    <source>
        <dbReference type="RefSeq" id="XP_014665441.1"/>
    </source>
</evidence>
<feature type="compositionally biased region" description="Polar residues" evidence="9">
    <location>
        <begin position="541"/>
        <end position="557"/>
    </location>
</feature>
<evidence type="ECO:0000256" key="3">
    <source>
        <dbReference type="ARBA" id="ARBA00022448"/>
    </source>
</evidence>
<feature type="transmembrane region" description="Helical" evidence="8">
    <location>
        <begin position="278"/>
        <end position="296"/>
    </location>
</feature>
<proteinExistence type="inferred from homology"/>
<evidence type="ECO:0000256" key="9">
    <source>
        <dbReference type="SAM" id="MobiDB-lite"/>
    </source>
</evidence>
<protein>
    <recommendedName>
        <fullName evidence="8">Ammonium transporter</fullName>
    </recommendedName>
</protein>
<feature type="transmembrane region" description="Helical" evidence="8">
    <location>
        <begin position="88"/>
        <end position="111"/>
    </location>
</feature>
<feature type="domain" description="Ammonium transporter AmtB-like" evidence="10">
    <location>
        <begin position="49"/>
        <end position="451"/>
    </location>
</feature>
<dbReference type="PANTHER" id="PTHR11730">
    <property type="entry name" value="AMMONIUM TRANSPORTER"/>
    <property type="match status" value="1"/>
</dbReference>
<feature type="transmembrane region" description="Helical" evidence="8">
    <location>
        <begin position="158"/>
        <end position="179"/>
    </location>
</feature>
<dbReference type="Proteomes" id="UP000695022">
    <property type="component" value="Unplaced"/>
</dbReference>
<feature type="transmembrane region" description="Helical" evidence="8">
    <location>
        <begin position="401"/>
        <end position="421"/>
    </location>
</feature>
<feature type="transmembrane region" description="Helical" evidence="8">
    <location>
        <begin position="335"/>
        <end position="352"/>
    </location>
</feature>
<evidence type="ECO:0000256" key="1">
    <source>
        <dbReference type="ARBA" id="ARBA00004141"/>
    </source>
</evidence>
<feature type="transmembrane region" description="Helical" evidence="8">
    <location>
        <begin position="364"/>
        <end position="381"/>
    </location>
</feature>
<organism evidence="11 12">
    <name type="scientific">Priapulus caudatus</name>
    <name type="common">Priapulid worm</name>
    <dbReference type="NCBI Taxonomy" id="37621"/>
    <lineage>
        <taxon>Eukaryota</taxon>
        <taxon>Metazoa</taxon>
        <taxon>Ecdysozoa</taxon>
        <taxon>Scalidophora</taxon>
        <taxon>Priapulida</taxon>
        <taxon>Priapulimorpha</taxon>
        <taxon>Priapulimorphida</taxon>
        <taxon>Priapulidae</taxon>
        <taxon>Priapulus</taxon>
    </lineage>
</organism>
<feature type="transmembrane region" description="Helical" evidence="8">
    <location>
        <begin position="131"/>
        <end position="151"/>
    </location>
</feature>
<dbReference type="InterPro" id="IPR024041">
    <property type="entry name" value="NH4_transpt_AmtB-like_dom"/>
</dbReference>
<feature type="transmembrane region" description="Helical" evidence="8">
    <location>
        <begin position="241"/>
        <end position="258"/>
    </location>
</feature>
<dbReference type="GeneID" id="106807577"/>
<evidence type="ECO:0000256" key="7">
    <source>
        <dbReference type="ARBA" id="ARBA00023177"/>
    </source>
</evidence>
<evidence type="ECO:0000256" key="5">
    <source>
        <dbReference type="ARBA" id="ARBA00022989"/>
    </source>
</evidence>
<dbReference type="RefSeq" id="XP_014665442.1">
    <property type="nucleotide sequence ID" value="XM_014809956.1"/>
</dbReference>
<comment type="similarity">
    <text evidence="2 8">Belongs to the ammonia transporter channel (TC 1.A.11.2) family.</text>
</comment>
<dbReference type="NCBIfam" id="TIGR00836">
    <property type="entry name" value="amt"/>
    <property type="match status" value="1"/>
</dbReference>
<reference evidence="12 13" key="1">
    <citation type="submission" date="2025-05" db="UniProtKB">
        <authorList>
            <consortium name="RefSeq"/>
        </authorList>
    </citation>
    <scope>IDENTIFICATION</scope>
</reference>
<dbReference type="InterPro" id="IPR018047">
    <property type="entry name" value="Ammonium_transpt_CS"/>
</dbReference>
<keyword evidence="6 8" id="KW-0472">Membrane</keyword>
<evidence type="ECO:0000256" key="2">
    <source>
        <dbReference type="ARBA" id="ARBA00005887"/>
    </source>
</evidence>